<dbReference type="STRING" id="1821621.A8C75_03910"/>
<dbReference type="InterPro" id="IPR036264">
    <property type="entry name" value="Bact_exopeptidase_dim_dom"/>
</dbReference>
<feature type="binding site" evidence="2">
    <location>
        <position position="165"/>
    </location>
    <ligand>
        <name>Mn(2+)</name>
        <dbReference type="ChEBI" id="CHEBI:29035"/>
        <label>2</label>
    </ligand>
</feature>
<protein>
    <submittedName>
        <fullName evidence="4">Amidohydrolase</fullName>
    </submittedName>
</protein>
<evidence type="ECO:0000256" key="2">
    <source>
        <dbReference type="PIRSR" id="PIRSR005962-1"/>
    </source>
</evidence>
<feature type="binding site" evidence="2">
    <location>
        <position position="104"/>
    </location>
    <ligand>
        <name>Mn(2+)</name>
        <dbReference type="ChEBI" id="CHEBI:29035"/>
        <label>2</label>
    </ligand>
</feature>
<dbReference type="Pfam" id="PF07687">
    <property type="entry name" value="M20_dimer"/>
    <property type="match status" value="1"/>
</dbReference>
<dbReference type="GO" id="GO:0019877">
    <property type="term" value="P:diaminopimelate biosynthetic process"/>
    <property type="evidence" value="ECO:0007669"/>
    <property type="project" value="UniProtKB-ARBA"/>
</dbReference>
<keyword evidence="5" id="KW-1185">Reference proteome</keyword>
<dbReference type="KEGG" id="mars:A8C75_03910"/>
<gene>
    <name evidence="4" type="ORF">A8C75_03910</name>
</gene>
<dbReference type="NCBIfam" id="TIGR01891">
    <property type="entry name" value="amidohydrolases"/>
    <property type="match status" value="1"/>
</dbReference>
<dbReference type="InterPro" id="IPR017439">
    <property type="entry name" value="Amidohydrolase"/>
</dbReference>
<dbReference type="GO" id="GO:0046872">
    <property type="term" value="F:metal ion binding"/>
    <property type="evidence" value="ECO:0007669"/>
    <property type="project" value="UniProtKB-KW"/>
</dbReference>
<reference evidence="5" key="1">
    <citation type="submission" date="2016-05" db="EMBL/GenBank/DDBJ databases">
        <authorList>
            <person name="Baek K."/>
            <person name="Yang S.-J."/>
        </authorList>
    </citation>
    <scope>NUCLEOTIDE SEQUENCE [LARGE SCALE GENOMIC DNA]</scope>
    <source>
        <strain evidence="5">ST58-10</strain>
    </source>
</reference>
<dbReference type="PANTHER" id="PTHR11014">
    <property type="entry name" value="PEPTIDASE M20 FAMILY MEMBER"/>
    <property type="match status" value="1"/>
</dbReference>
<comment type="cofactor">
    <cofactor evidence="2">
        <name>Mn(2+)</name>
        <dbReference type="ChEBI" id="CHEBI:29035"/>
    </cofactor>
    <text evidence="2">The Mn(2+) ion enhances activity.</text>
</comment>
<dbReference type="InterPro" id="IPR011650">
    <property type="entry name" value="Peptidase_M20_dimer"/>
</dbReference>
<organism evidence="4 5">
    <name type="scientific">Marinobacterium aestuarii</name>
    <dbReference type="NCBI Taxonomy" id="1821621"/>
    <lineage>
        <taxon>Bacteria</taxon>
        <taxon>Pseudomonadati</taxon>
        <taxon>Pseudomonadota</taxon>
        <taxon>Gammaproteobacteria</taxon>
        <taxon>Oceanospirillales</taxon>
        <taxon>Oceanospirillaceae</taxon>
        <taxon>Marinobacterium</taxon>
    </lineage>
</organism>
<dbReference type="SUPFAM" id="SSF55031">
    <property type="entry name" value="Bacterial exopeptidase dimerisation domain"/>
    <property type="match status" value="1"/>
</dbReference>
<keyword evidence="2" id="KW-0464">Manganese</keyword>
<dbReference type="FunFam" id="3.30.70.360:FF:000001">
    <property type="entry name" value="N-acetyldiaminopimelate deacetylase"/>
    <property type="match status" value="1"/>
</dbReference>
<dbReference type="Proteomes" id="UP000078070">
    <property type="component" value="Chromosome"/>
</dbReference>
<feature type="domain" description="Peptidase M20 dimerisation" evidence="3">
    <location>
        <begin position="188"/>
        <end position="282"/>
    </location>
</feature>
<dbReference type="SUPFAM" id="SSF53187">
    <property type="entry name" value="Zn-dependent exopeptidases"/>
    <property type="match status" value="1"/>
</dbReference>
<dbReference type="InterPro" id="IPR002933">
    <property type="entry name" value="Peptidase_M20"/>
</dbReference>
<evidence type="ECO:0000256" key="1">
    <source>
        <dbReference type="ARBA" id="ARBA00022801"/>
    </source>
</evidence>
<dbReference type="Pfam" id="PF01546">
    <property type="entry name" value="Peptidase_M20"/>
    <property type="match status" value="1"/>
</dbReference>
<dbReference type="Gene3D" id="3.30.70.360">
    <property type="match status" value="1"/>
</dbReference>
<dbReference type="OrthoDB" id="9777385at2"/>
<keyword evidence="2" id="KW-0479">Metal-binding</keyword>
<evidence type="ECO:0000313" key="4">
    <source>
        <dbReference type="EMBL" id="ANG61703.1"/>
    </source>
</evidence>
<dbReference type="Gene3D" id="3.40.630.10">
    <property type="entry name" value="Zn peptidases"/>
    <property type="match status" value="1"/>
</dbReference>
<dbReference type="PIRSF" id="PIRSF005962">
    <property type="entry name" value="Pept_M20D_amidohydro"/>
    <property type="match status" value="1"/>
</dbReference>
<feature type="binding site" evidence="2">
    <location>
        <position position="365"/>
    </location>
    <ligand>
        <name>Mn(2+)</name>
        <dbReference type="ChEBI" id="CHEBI:29035"/>
        <label>2</label>
    </ligand>
</feature>
<keyword evidence="1 4" id="KW-0378">Hydrolase</keyword>
<evidence type="ECO:0000259" key="3">
    <source>
        <dbReference type="Pfam" id="PF07687"/>
    </source>
</evidence>
<proteinExistence type="predicted"/>
<reference evidence="4 5" key="2">
    <citation type="journal article" date="2018" name="Int. J. Syst. Evol. Microbiol.">
        <title>Marinobacterium aestuarii sp. nov., a benzene-degrading marine bacterium isolated from estuary sediment.</title>
        <authorList>
            <person name="Bae S.S."/>
            <person name="Jung J."/>
            <person name="Chung D."/>
            <person name="Baek K."/>
        </authorList>
    </citation>
    <scope>NUCLEOTIDE SEQUENCE [LARGE SCALE GENOMIC DNA]</scope>
    <source>
        <strain evidence="4 5">ST58-10</strain>
    </source>
</reference>
<dbReference type="AlphaFoldDB" id="A0A1A9EW03"/>
<sequence>MTRLIENPDFLHSCAEFVRIRQDIHAHPELGAEVPRTSALVARLLQDWGYETHTGIGGQGVVGVLHNGTGSRSIGLRADMDALPMQERTGLAHASTIDGRMHACGHDGHTAILLAAAQYLAHNRHFDGTLNLIFQPDEEGLSGAKAMIEDGLFERFPCDAVYALHNMPGKEVGHGVARAGVFMASSDRVEIRLQGKGGHAALPHLSIDPTPALASIVLALQTIISRNLDPIEAAVLSIGKLEAGTASNVIPDQASLTLSVRALTPESRELLEKRIREIVQGQCSAYGIDAHIEYHRLVPPLQNSAEQTQLVHDCISDVLGADFVEGSEAQPLMGSEDFAWMLKERPGCYFLLANGTGDWVGCSVHNPHYDFNDRLVPLGAACWVELVNRYLC</sequence>
<dbReference type="GO" id="GO:0050118">
    <property type="term" value="F:N-acetyldiaminopimelate deacetylase activity"/>
    <property type="evidence" value="ECO:0007669"/>
    <property type="project" value="UniProtKB-ARBA"/>
</dbReference>
<dbReference type="PANTHER" id="PTHR11014:SF63">
    <property type="entry name" value="METALLOPEPTIDASE, PUTATIVE (AFU_ORTHOLOGUE AFUA_6G09600)-RELATED"/>
    <property type="match status" value="1"/>
</dbReference>
<feature type="binding site" evidence="2">
    <location>
        <position position="139"/>
    </location>
    <ligand>
        <name>Mn(2+)</name>
        <dbReference type="ChEBI" id="CHEBI:29035"/>
        <label>2</label>
    </ligand>
</feature>
<dbReference type="RefSeq" id="WP_067378390.1">
    <property type="nucleotide sequence ID" value="NZ_CP015839.1"/>
</dbReference>
<dbReference type="CDD" id="cd05666">
    <property type="entry name" value="M20_Acy1-like"/>
    <property type="match status" value="1"/>
</dbReference>
<name>A0A1A9EW03_9GAMM</name>
<accession>A0A1A9EW03</accession>
<feature type="binding site" evidence="2">
    <location>
        <position position="106"/>
    </location>
    <ligand>
        <name>Mn(2+)</name>
        <dbReference type="ChEBI" id="CHEBI:29035"/>
        <label>2</label>
    </ligand>
</feature>
<evidence type="ECO:0000313" key="5">
    <source>
        <dbReference type="Proteomes" id="UP000078070"/>
    </source>
</evidence>
<dbReference type="EMBL" id="CP015839">
    <property type="protein sequence ID" value="ANG61703.1"/>
    <property type="molecule type" value="Genomic_DNA"/>
</dbReference>